<dbReference type="InterPro" id="IPR051798">
    <property type="entry name" value="Class-II_PLP-Dep_Aminotrans"/>
</dbReference>
<evidence type="ECO:0000256" key="1">
    <source>
        <dbReference type="ARBA" id="ARBA00001933"/>
    </source>
</evidence>
<dbReference type="InterPro" id="IPR004839">
    <property type="entry name" value="Aminotransferase_I/II_large"/>
</dbReference>
<dbReference type="CDD" id="cd00609">
    <property type="entry name" value="AAT_like"/>
    <property type="match status" value="1"/>
</dbReference>
<sequence length="391" mass="46385">MKNDFGSILERRHNGSMKWEAPYINKRFHTHFQTEDQFYPLFIADMDFKMDENVQKRLMKFVSEGDLGYFHVQDSFYESIIQWYDEIHHIHINKDWIVPSIGTITSLHLLTDLFARDQNILIMTPVYGPFYNCAQIGHAYKMSLKNKNQEYLIDYDELEKMLKLHQIDVLLFCNPHNPGGKAWSYEELNQLVQLCKKYQVMIISDEIHGDILISDKKFVSLIQFFDIYDQIIVSSSPNKTFNISGLSTSFTICKNEDFNKQFNDYLSKLHIGPQRIGIYMIETVYNEGKQWYYDLLEYLRQNINMTMELLETTDMKIMKPDTGYLIWVYLPKIANIDQFVIDLANETHVLLETGSRFIDNYEGWVRINTATNSDLLKEAMMRFIEFYKSYK</sequence>
<dbReference type="PANTHER" id="PTHR43525">
    <property type="entry name" value="PROTEIN MALY"/>
    <property type="match status" value="1"/>
</dbReference>
<proteinExistence type="inferred from homology"/>
<keyword evidence="7" id="KW-0808">Transferase</keyword>
<comment type="similarity">
    <text evidence="5">Belongs to the class-II pyridoxal-phosphate-dependent aminotransferase family. MalY/PatB cystathionine beta-lyase subfamily.</text>
</comment>
<name>A0ABT7UI30_9FIRM</name>
<dbReference type="Gene3D" id="3.90.1150.10">
    <property type="entry name" value="Aspartate Aminotransferase, domain 1"/>
    <property type="match status" value="1"/>
</dbReference>
<comment type="caution">
    <text evidence="7">The sequence shown here is derived from an EMBL/GenBank/DDBJ whole genome shotgun (WGS) entry which is preliminary data.</text>
</comment>
<dbReference type="EMBL" id="JAUDCK010000015">
    <property type="protein sequence ID" value="MDM8195791.1"/>
    <property type="molecule type" value="Genomic_DNA"/>
</dbReference>
<dbReference type="Proteomes" id="UP001529275">
    <property type="component" value="Unassembled WGS sequence"/>
</dbReference>
<reference evidence="8" key="1">
    <citation type="submission" date="2023-06" db="EMBL/GenBank/DDBJ databases">
        <title>Identification and characterization of horizontal gene transfer across gut microbiota members of farm animals based on homology search.</title>
        <authorList>
            <person name="Zeman M."/>
            <person name="Kubasova T."/>
            <person name="Jahodarova E."/>
            <person name="Nykrynova M."/>
            <person name="Rychlik I."/>
        </authorList>
    </citation>
    <scope>NUCLEOTIDE SEQUENCE [LARGE SCALE GENOMIC DNA]</scope>
    <source>
        <strain evidence="8">ET341</strain>
    </source>
</reference>
<keyword evidence="3" id="KW-0663">Pyridoxal phosphate</keyword>
<dbReference type="Pfam" id="PF00155">
    <property type="entry name" value="Aminotran_1_2"/>
    <property type="match status" value="1"/>
</dbReference>
<dbReference type="Gene3D" id="3.40.640.10">
    <property type="entry name" value="Type I PLP-dependent aspartate aminotransferase-like (Major domain)"/>
    <property type="match status" value="1"/>
</dbReference>
<dbReference type="GO" id="GO:0008483">
    <property type="term" value="F:transaminase activity"/>
    <property type="evidence" value="ECO:0007669"/>
    <property type="project" value="UniProtKB-KW"/>
</dbReference>
<keyword evidence="8" id="KW-1185">Reference proteome</keyword>
<evidence type="ECO:0000313" key="8">
    <source>
        <dbReference type="Proteomes" id="UP001529275"/>
    </source>
</evidence>
<dbReference type="InterPro" id="IPR015424">
    <property type="entry name" value="PyrdxlP-dep_Trfase"/>
</dbReference>
<organism evidence="7 8">
    <name type="scientific">Massilimicrobiota timonensis</name>
    <dbReference type="NCBI Taxonomy" id="1776392"/>
    <lineage>
        <taxon>Bacteria</taxon>
        <taxon>Bacillati</taxon>
        <taxon>Bacillota</taxon>
        <taxon>Erysipelotrichia</taxon>
        <taxon>Erysipelotrichales</taxon>
        <taxon>Erysipelotrichaceae</taxon>
        <taxon>Massilimicrobiota</taxon>
    </lineage>
</organism>
<accession>A0ABT7UI30</accession>
<evidence type="ECO:0000256" key="4">
    <source>
        <dbReference type="ARBA" id="ARBA00023239"/>
    </source>
</evidence>
<evidence type="ECO:0000313" key="7">
    <source>
        <dbReference type="EMBL" id="MDM8195791.1"/>
    </source>
</evidence>
<feature type="domain" description="Aminotransferase class I/classII large" evidence="6">
    <location>
        <begin position="66"/>
        <end position="381"/>
    </location>
</feature>
<keyword evidence="7" id="KW-0032">Aminotransferase</keyword>
<gene>
    <name evidence="7" type="ORF">QUV98_05610</name>
</gene>
<dbReference type="SUPFAM" id="SSF53383">
    <property type="entry name" value="PLP-dependent transferases"/>
    <property type="match status" value="1"/>
</dbReference>
<evidence type="ECO:0000256" key="2">
    <source>
        <dbReference type="ARBA" id="ARBA00012224"/>
    </source>
</evidence>
<protein>
    <recommendedName>
        <fullName evidence="2">cysteine-S-conjugate beta-lyase</fullName>
        <ecNumber evidence="2">4.4.1.13</ecNumber>
    </recommendedName>
</protein>
<evidence type="ECO:0000259" key="6">
    <source>
        <dbReference type="Pfam" id="PF00155"/>
    </source>
</evidence>
<comment type="cofactor">
    <cofactor evidence="1">
        <name>pyridoxal 5'-phosphate</name>
        <dbReference type="ChEBI" id="CHEBI:597326"/>
    </cofactor>
</comment>
<keyword evidence="4" id="KW-0456">Lyase</keyword>
<evidence type="ECO:0000256" key="3">
    <source>
        <dbReference type="ARBA" id="ARBA00022898"/>
    </source>
</evidence>
<evidence type="ECO:0000256" key="5">
    <source>
        <dbReference type="ARBA" id="ARBA00037974"/>
    </source>
</evidence>
<dbReference type="InterPro" id="IPR015422">
    <property type="entry name" value="PyrdxlP-dep_Trfase_small"/>
</dbReference>
<dbReference type="EC" id="4.4.1.13" evidence="2"/>
<dbReference type="InterPro" id="IPR015421">
    <property type="entry name" value="PyrdxlP-dep_Trfase_major"/>
</dbReference>
<dbReference type="PANTHER" id="PTHR43525:SF1">
    <property type="entry name" value="PROTEIN MALY"/>
    <property type="match status" value="1"/>
</dbReference>
<dbReference type="RefSeq" id="WP_289527616.1">
    <property type="nucleotide sequence ID" value="NZ_JAUDCK010000015.1"/>
</dbReference>